<dbReference type="InterPro" id="IPR051321">
    <property type="entry name" value="PHA/PHB_synthase"/>
</dbReference>
<gene>
    <name evidence="5" type="ORF">METZ01_LOCUS265554</name>
</gene>
<keyword evidence="3" id="KW-0472">Membrane</keyword>
<evidence type="ECO:0000256" key="3">
    <source>
        <dbReference type="SAM" id="Phobius"/>
    </source>
</evidence>
<dbReference type="GO" id="GO:0016746">
    <property type="term" value="F:acyltransferase activity"/>
    <property type="evidence" value="ECO:0007669"/>
    <property type="project" value="UniProtKB-KW"/>
</dbReference>
<sequence length="393" mass="45698">MHNSIYYIAIAKFIINIHIIIMKKKNTKSSNAAPKNNINQFDFKGLNDLFENNLKLYNSFVQGAAIKNQEPKKNSTQQNFEPQDLYKLISPTTDRIFESLNAFSGKVHKDPRLLFENIHIWMEDIVKLNYYFISKASNQKVDPIIKPNIADQRFSSKDWSENLIFDFIKQFYLITTTLLENLVEKGIFDDPKQKDYFKFYIKQIITALSPTNFVFTNPDILTKTIKEGGQNLIRGYENYRKDNEKNPNKFFISQTQFDKFEVGKNLATTEGKVIYKNNIFELIHYNSDTEKQFEIPLLVIPPFINRYYIMDINKEKSLVKFLVENKINAFLMSWKNPNSDSRDHGFKDYIEDGVMEAIKVACKQSGSPKVNLASYCIGGTLLSMTLAHLNNIK</sequence>
<keyword evidence="3" id="KW-1133">Transmembrane helix</keyword>
<evidence type="ECO:0000256" key="2">
    <source>
        <dbReference type="ARBA" id="ARBA00023315"/>
    </source>
</evidence>
<reference evidence="5" key="1">
    <citation type="submission" date="2018-05" db="EMBL/GenBank/DDBJ databases">
        <authorList>
            <person name="Lanie J.A."/>
            <person name="Ng W.-L."/>
            <person name="Kazmierczak K.M."/>
            <person name="Andrzejewski T.M."/>
            <person name="Davidsen T.M."/>
            <person name="Wayne K.J."/>
            <person name="Tettelin H."/>
            <person name="Glass J.I."/>
            <person name="Rusch D."/>
            <person name="Podicherti R."/>
            <person name="Tsui H.-C.T."/>
            <person name="Winkler M.E."/>
        </authorList>
    </citation>
    <scope>NUCLEOTIDE SEQUENCE</scope>
</reference>
<feature type="non-terminal residue" evidence="5">
    <location>
        <position position="393"/>
    </location>
</feature>
<keyword evidence="1" id="KW-0808">Transferase</keyword>
<name>A0A382JKN5_9ZZZZ</name>
<dbReference type="PANTHER" id="PTHR36837">
    <property type="entry name" value="POLY(3-HYDROXYALKANOATE) POLYMERASE SUBUNIT PHAC"/>
    <property type="match status" value="1"/>
</dbReference>
<dbReference type="PANTHER" id="PTHR36837:SF5">
    <property type="entry name" value="POLY-3-HYDROXYBUTYRATE SYNTHASE"/>
    <property type="match status" value="1"/>
</dbReference>
<accession>A0A382JKN5</accession>
<protein>
    <recommendedName>
        <fullName evidence="4">Poly-beta-hydroxybutyrate polymerase N-terminal domain-containing protein</fullName>
    </recommendedName>
</protein>
<feature type="domain" description="Poly-beta-hydroxybutyrate polymerase N-terminal" evidence="4">
    <location>
        <begin position="151"/>
        <end position="322"/>
    </location>
</feature>
<keyword evidence="3" id="KW-0812">Transmembrane</keyword>
<evidence type="ECO:0000259" key="4">
    <source>
        <dbReference type="Pfam" id="PF07167"/>
    </source>
</evidence>
<dbReference type="Pfam" id="PF07167">
    <property type="entry name" value="PhaC_N"/>
    <property type="match status" value="1"/>
</dbReference>
<keyword evidence="2" id="KW-0012">Acyltransferase</keyword>
<dbReference type="AlphaFoldDB" id="A0A382JKN5"/>
<dbReference type="InterPro" id="IPR010941">
    <property type="entry name" value="PhaC_N"/>
</dbReference>
<organism evidence="5">
    <name type="scientific">marine metagenome</name>
    <dbReference type="NCBI Taxonomy" id="408172"/>
    <lineage>
        <taxon>unclassified sequences</taxon>
        <taxon>metagenomes</taxon>
        <taxon>ecological metagenomes</taxon>
    </lineage>
</organism>
<dbReference type="GO" id="GO:0042619">
    <property type="term" value="P:poly-hydroxybutyrate biosynthetic process"/>
    <property type="evidence" value="ECO:0007669"/>
    <property type="project" value="InterPro"/>
</dbReference>
<proteinExistence type="predicted"/>
<feature type="transmembrane region" description="Helical" evidence="3">
    <location>
        <begin position="6"/>
        <end position="22"/>
    </location>
</feature>
<evidence type="ECO:0000313" key="5">
    <source>
        <dbReference type="EMBL" id="SVC12700.1"/>
    </source>
</evidence>
<dbReference type="EMBL" id="UINC01074975">
    <property type="protein sequence ID" value="SVC12700.1"/>
    <property type="molecule type" value="Genomic_DNA"/>
</dbReference>
<evidence type="ECO:0000256" key="1">
    <source>
        <dbReference type="ARBA" id="ARBA00022679"/>
    </source>
</evidence>